<feature type="region of interest" description="Disordered" evidence="1">
    <location>
        <begin position="379"/>
        <end position="410"/>
    </location>
</feature>
<feature type="compositionally biased region" description="Low complexity" evidence="1">
    <location>
        <begin position="500"/>
        <end position="509"/>
    </location>
</feature>
<evidence type="ECO:0000313" key="4">
    <source>
        <dbReference type="Proteomes" id="UP000567179"/>
    </source>
</evidence>
<feature type="region of interest" description="Disordered" evidence="1">
    <location>
        <begin position="70"/>
        <end position="91"/>
    </location>
</feature>
<evidence type="ECO:0000256" key="1">
    <source>
        <dbReference type="SAM" id="MobiDB-lite"/>
    </source>
</evidence>
<feature type="region of interest" description="Disordered" evidence="1">
    <location>
        <begin position="475"/>
        <end position="518"/>
    </location>
</feature>
<feature type="region of interest" description="Disordered" evidence="1">
    <location>
        <begin position="288"/>
        <end position="342"/>
    </location>
</feature>
<proteinExistence type="predicted"/>
<evidence type="ECO:0000256" key="2">
    <source>
        <dbReference type="SAM" id="Phobius"/>
    </source>
</evidence>
<protein>
    <submittedName>
        <fullName evidence="3">Uncharacterized protein</fullName>
    </submittedName>
</protein>
<sequence length="661" mass="72580">MASPSTHTMGHTIEASEPESNRLHSRNLSTLSSVTLHTNTTHHSQPYEPLLRPKSPSFHDAVSRQSVRLPSLPRWSPSTPSQINEKRYPSRSPRPRFAVLRWSKRVLQAVMAIWALYSSTRYLLAFTIYEGIDGQIIALSLGAATGLSFAFISCACILGLTQNALLIHGLSIHALMSIRRVLYYLSSFCFLGPSVVNFVLLFIWKNTPDLELQVRHRCRLDVDLVWSTSSLLCNHRNKTWGRWVALSAFRLLATLAIVVAFHLIASSPQFMPVRRRFIRQLDGKASHQRLDSYDPPLPQLHSEASKSSFSTKSSPRNRLRGSRSHSSNNSDEGHPPVYHPLNSGLAIDDLPLNFPEPDRDTLGFVDRFRQLIHQVTRETEEGLAFARSDTSSSHSTARSRSPRLDNEYTGYAENHYDNGGTEDDFYGTPNTQIRPVDIRDYYEQQAYPEDEHIRMMNGYVKRMPTIESVGSKELGDSLGGGSRASGHWRPPTRNTLWSFSGAASEAGSESRSRPNSLSMQAQADSLMAGMFGRTNASEIGELMQSGNTVRMVGGSAAAQASDNGSDALGESAVGRAYVSGTSGSAGSKGSSNSAESQISVGVPSFHTASIGSASTVSIRTKLADATESILPLPTQGESSILPYHQGFGRRSVDVQRPPTDS</sequence>
<feature type="region of interest" description="Disordered" evidence="1">
    <location>
        <begin position="1"/>
        <end position="58"/>
    </location>
</feature>
<keyword evidence="2" id="KW-1133">Transmembrane helix</keyword>
<feature type="transmembrane region" description="Helical" evidence="2">
    <location>
        <begin position="243"/>
        <end position="265"/>
    </location>
</feature>
<comment type="caution">
    <text evidence="3">The sequence shown here is derived from an EMBL/GenBank/DDBJ whole genome shotgun (WGS) entry which is preliminary data.</text>
</comment>
<accession>A0A8H5BPU4</accession>
<feature type="region of interest" description="Disordered" evidence="1">
    <location>
        <begin position="629"/>
        <end position="661"/>
    </location>
</feature>
<feature type="transmembrane region" description="Helical" evidence="2">
    <location>
        <begin position="136"/>
        <end position="160"/>
    </location>
</feature>
<dbReference type="AlphaFoldDB" id="A0A8H5BPU4"/>
<feature type="transmembrane region" description="Helical" evidence="2">
    <location>
        <begin position="181"/>
        <end position="204"/>
    </location>
</feature>
<reference evidence="3 4" key="1">
    <citation type="journal article" date="2020" name="ISME J.">
        <title>Uncovering the hidden diversity of litter-decomposition mechanisms in mushroom-forming fungi.</title>
        <authorList>
            <person name="Floudas D."/>
            <person name="Bentzer J."/>
            <person name="Ahren D."/>
            <person name="Johansson T."/>
            <person name="Persson P."/>
            <person name="Tunlid A."/>
        </authorList>
    </citation>
    <scope>NUCLEOTIDE SEQUENCE [LARGE SCALE GENOMIC DNA]</scope>
    <source>
        <strain evidence="3 4">CBS 101986</strain>
    </source>
</reference>
<feature type="transmembrane region" description="Helical" evidence="2">
    <location>
        <begin position="106"/>
        <end position="124"/>
    </location>
</feature>
<dbReference type="OrthoDB" id="3222669at2759"/>
<organism evidence="3 4">
    <name type="scientific">Psilocybe cf. subviscida</name>
    <dbReference type="NCBI Taxonomy" id="2480587"/>
    <lineage>
        <taxon>Eukaryota</taxon>
        <taxon>Fungi</taxon>
        <taxon>Dikarya</taxon>
        <taxon>Basidiomycota</taxon>
        <taxon>Agaricomycotina</taxon>
        <taxon>Agaricomycetes</taxon>
        <taxon>Agaricomycetidae</taxon>
        <taxon>Agaricales</taxon>
        <taxon>Agaricineae</taxon>
        <taxon>Strophariaceae</taxon>
        <taxon>Psilocybe</taxon>
    </lineage>
</organism>
<feature type="compositionally biased region" description="Polar residues" evidence="1">
    <location>
        <begin position="26"/>
        <end position="44"/>
    </location>
</feature>
<keyword evidence="4" id="KW-1185">Reference proteome</keyword>
<keyword evidence="2" id="KW-0472">Membrane</keyword>
<gene>
    <name evidence="3" type="ORF">D9619_004260</name>
</gene>
<feature type="compositionally biased region" description="Low complexity" evidence="1">
    <location>
        <begin position="305"/>
        <end position="314"/>
    </location>
</feature>
<dbReference type="EMBL" id="JAACJJ010000014">
    <property type="protein sequence ID" value="KAF5327317.1"/>
    <property type="molecule type" value="Genomic_DNA"/>
</dbReference>
<dbReference type="Proteomes" id="UP000567179">
    <property type="component" value="Unassembled WGS sequence"/>
</dbReference>
<keyword evidence="2" id="KW-0812">Transmembrane</keyword>
<name>A0A8H5BPU4_9AGAR</name>
<feature type="compositionally biased region" description="Low complexity" evidence="1">
    <location>
        <begin position="386"/>
        <end position="399"/>
    </location>
</feature>
<evidence type="ECO:0000313" key="3">
    <source>
        <dbReference type="EMBL" id="KAF5327317.1"/>
    </source>
</evidence>